<proteinExistence type="predicted"/>
<feature type="domain" description="Response regulatory" evidence="3">
    <location>
        <begin position="125"/>
        <end position="241"/>
    </location>
</feature>
<dbReference type="CDD" id="cd00156">
    <property type="entry name" value="REC"/>
    <property type="match status" value="2"/>
</dbReference>
<dbReference type="SMART" id="SM00448">
    <property type="entry name" value="REC"/>
    <property type="match status" value="2"/>
</dbReference>
<dbReference type="AlphaFoldDB" id="A0A0B0EEJ1"/>
<dbReference type="Gene3D" id="3.40.50.2300">
    <property type="match status" value="2"/>
</dbReference>
<dbReference type="eggNOG" id="COG2204">
    <property type="taxonomic scope" value="Bacteria"/>
</dbReference>
<dbReference type="EMBL" id="JRYO01000193">
    <property type="protein sequence ID" value="KHE91547.1"/>
    <property type="molecule type" value="Genomic_DNA"/>
</dbReference>
<evidence type="ECO:0000256" key="2">
    <source>
        <dbReference type="PROSITE-ProRule" id="PRU00169"/>
    </source>
</evidence>
<evidence type="ECO:0000259" key="3">
    <source>
        <dbReference type="PROSITE" id="PS50110"/>
    </source>
</evidence>
<dbReference type="Pfam" id="PF00072">
    <property type="entry name" value="Response_reg"/>
    <property type="match status" value="2"/>
</dbReference>
<organism evidence="4 5">
    <name type="scientific">Candidatus Scalindua brodae</name>
    <dbReference type="NCBI Taxonomy" id="237368"/>
    <lineage>
        <taxon>Bacteria</taxon>
        <taxon>Pseudomonadati</taxon>
        <taxon>Planctomycetota</taxon>
        <taxon>Candidatus Brocadiia</taxon>
        <taxon>Candidatus Brocadiales</taxon>
        <taxon>Candidatus Scalinduaceae</taxon>
        <taxon>Candidatus Scalindua</taxon>
    </lineage>
</organism>
<dbReference type="PANTHER" id="PTHR44591:SF3">
    <property type="entry name" value="RESPONSE REGULATORY DOMAIN-CONTAINING PROTEIN"/>
    <property type="match status" value="1"/>
</dbReference>
<evidence type="ECO:0000313" key="5">
    <source>
        <dbReference type="Proteomes" id="UP000030652"/>
    </source>
</evidence>
<name>A0A0B0EEJ1_9BACT</name>
<gene>
    <name evidence="4" type="ORF">SCABRO_02757</name>
</gene>
<keyword evidence="1 2" id="KW-0597">Phosphoprotein</keyword>
<dbReference type="SUPFAM" id="SSF52172">
    <property type="entry name" value="CheY-like"/>
    <property type="match status" value="2"/>
</dbReference>
<feature type="modified residue" description="4-aspartylphosphate" evidence="2">
    <location>
        <position position="55"/>
    </location>
</feature>
<protein>
    <submittedName>
        <fullName evidence="4">Putative two-component response regulator protein</fullName>
    </submittedName>
</protein>
<dbReference type="GO" id="GO:0000160">
    <property type="term" value="P:phosphorelay signal transduction system"/>
    <property type="evidence" value="ECO:0007669"/>
    <property type="project" value="InterPro"/>
</dbReference>
<accession>A0A0B0EEJ1</accession>
<evidence type="ECO:0000313" key="4">
    <source>
        <dbReference type="EMBL" id="KHE91547.1"/>
    </source>
</evidence>
<feature type="domain" description="Response regulatory" evidence="3">
    <location>
        <begin position="6"/>
        <end position="120"/>
    </location>
</feature>
<dbReference type="InterPro" id="IPR050595">
    <property type="entry name" value="Bact_response_regulator"/>
</dbReference>
<evidence type="ECO:0000256" key="1">
    <source>
        <dbReference type="ARBA" id="ARBA00022553"/>
    </source>
</evidence>
<feature type="modified residue" description="4-aspartylphosphate" evidence="2">
    <location>
        <position position="174"/>
    </location>
</feature>
<dbReference type="InterPro" id="IPR001789">
    <property type="entry name" value="Sig_transdc_resp-reg_receiver"/>
</dbReference>
<dbReference type="InterPro" id="IPR011006">
    <property type="entry name" value="CheY-like_superfamily"/>
</dbReference>
<reference evidence="4 5" key="1">
    <citation type="submission" date="2014-10" db="EMBL/GenBank/DDBJ databases">
        <title>Draft genome of anammox bacterium scalindua brodae, obtained using differential coverage binning of sequence data from two enrichment reactors.</title>
        <authorList>
            <person name="Speth D.R."/>
            <person name="Russ L."/>
            <person name="Kartal B."/>
            <person name="Op den Camp H.J."/>
            <person name="Dutilh B.E."/>
            <person name="Jetten M.S."/>
        </authorList>
    </citation>
    <scope>NUCLEOTIDE SEQUENCE [LARGE SCALE GENOMIC DNA]</scope>
    <source>
        <strain evidence="4">RU1</strain>
    </source>
</reference>
<sequence>MKTNRRILVVDDNIDYCEGIIDFLEMEGFDAIGVHDGFKALEAVKKEVFDMVLMDVRMPGMDGVETFQKLKSVSPGTPTILMTAFAVESRIREALRNGVFGAFQKPVDNERLLCSIKKSFPGGAVVMIADDDKKLCSNLLSKFAEKEYRGVVVRNHEMAIRMASEKKFDIILIDMKPKDINGFKTYQKIRDFRPDVNIIIVTDNKKETEDLIDQIPKNDVCVFLEKPLDIDNLLEVVQKTLDDRC</sequence>
<dbReference type="PANTHER" id="PTHR44591">
    <property type="entry name" value="STRESS RESPONSE REGULATOR PROTEIN 1"/>
    <property type="match status" value="1"/>
</dbReference>
<dbReference type="PROSITE" id="PS50110">
    <property type="entry name" value="RESPONSE_REGULATORY"/>
    <property type="match status" value="2"/>
</dbReference>
<dbReference type="Proteomes" id="UP000030652">
    <property type="component" value="Unassembled WGS sequence"/>
</dbReference>
<comment type="caution">
    <text evidence="4">The sequence shown here is derived from an EMBL/GenBank/DDBJ whole genome shotgun (WGS) entry which is preliminary data.</text>
</comment>